<evidence type="ECO:0000313" key="1">
    <source>
        <dbReference type="EMBL" id="KAJ0106217.1"/>
    </source>
</evidence>
<organism evidence="1 2">
    <name type="scientific">Pistacia atlantica</name>
    <dbReference type="NCBI Taxonomy" id="434234"/>
    <lineage>
        <taxon>Eukaryota</taxon>
        <taxon>Viridiplantae</taxon>
        <taxon>Streptophyta</taxon>
        <taxon>Embryophyta</taxon>
        <taxon>Tracheophyta</taxon>
        <taxon>Spermatophyta</taxon>
        <taxon>Magnoliopsida</taxon>
        <taxon>eudicotyledons</taxon>
        <taxon>Gunneridae</taxon>
        <taxon>Pentapetalae</taxon>
        <taxon>rosids</taxon>
        <taxon>malvids</taxon>
        <taxon>Sapindales</taxon>
        <taxon>Anacardiaceae</taxon>
        <taxon>Pistacia</taxon>
    </lineage>
</organism>
<accession>A0ACC1C2H5</accession>
<dbReference type="EMBL" id="CM047898">
    <property type="protein sequence ID" value="KAJ0106217.1"/>
    <property type="molecule type" value="Genomic_DNA"/>
</dbReference>
<name>A0ACC1C2H5_9ROSI</name>
<protein>
    <submittedName>
        <fullName evidence="1">Uncharacterized protein</fullName>
    </submittedName>
</protein>
<reference evidence="2" key="1">
    <citation type="journal article" date="2023" name="G3 (Bethesda)">
        <title>Genome assembly and association tests identify interacting loci associated with vigor, precocity, and sex in interspecific pistachio rootstocks.</title>
        <authorList>
            <person name="Palmer W."/>
            <person name="Jacygrad E."/>
            <person name="Sagayaradj S."/>
            <person name="Cavanaugh K."/>
            <person name="Han R."/>
            <person name="Bertier L."/>
            <person name="Beede B."/>
            <person name="Kafkas S."/>
            <person name="Golino D."/>
            <person name="Preece J."/>
            <person name="Michelmore R."/>
        </authorList>
    </citation>
    <scope>NUCLEOTIDE SEQUENCE [LARGE SCALE GENOMIC DNA]</scope>
</reference>
<proteinExistence type="predicted"/>
<sequence>MEQWKLDMKGKLLRKIPLLASLHPFPSALLFISLHQLNMPFRPPLPTHFESFPPLTPFTTDNTTHTWKVKNPTAVDPAGTPIKLSPAETVLNWQSQNVVAQNSCLQRIESQLGTRLQTHEDNLADLRAHINSLHHEILSCIQRKEDFSRQEQDINFLKTQLHSLEQSQPTDSLRPKSPPSQPPHPSPVTTGHSPTQRPRTTNPQDNPSTSSQPGGSTHFMMSSADSNPITDFLTHHTFQDPIPLHNLPIHYSAIGEDSSSSEESDETSSTESDSPIIFKNQSQPPPPAPQPQPEPVVEDPPNPMGTTEPPYTPFYPHYIPPSSGPWFNLDDHHPSKWRMKIHEIYTRAQTELIKPNATLLAVFEAIVARFMGILKQWWNNLGPYRQRQVIEVQSPEQFIGFILKEFIGDSQNRIDQLREEFFKLKCCSFDRKDLQTHFQRASLRFYEIGGPDDPNIKQAYLSSIPDSLSQETQRLIEQHGLTLASVTFGHLGQLIEKALQGLCNKWNFMHQFKQTGQKIEKSCYRPDLLLKCSHKTSSCDCPTKKKKHFRKF</sequence>
<comment type="caution">
    <text evidence="1">The sequence shown here is derived from an EMBL/GenBank/DDBJ whole genome shotgun (WGS) entry which is preliminary data.</text>
</comment>
<evidence type="ECO:0000313" key="2">
    <source>
        <dbReference type="Proteomes" id="UP001164250"/>
    </source>
</evidence>
<dbReference type="Proteomes" id="UP001164250">
    <property type="component" value="Chromosome 2"/>
</dbReference>
<keyword evidence="2" id="KW-1185">Reference proteome</keyword>
<gene>
    <name evidence="1" type="ORF">Patl1_18553</name>
</gene>